<dbReference type="EMBL" id="JAUJEA010000003">
    <property type="protein sequence ID" value="MDN5201901.1"/>
    <property type="molecule type" value="Genomic_DNA"/>
</dbReference>
<evidence type="ECO:0000313" key="5">
    <source>
        <dbReference type="Proteomes" id="UP001172082"/>
    </source>
</evidence>
<protein>
    <submittedName>
        <fullName evidence="4">Glycoside hydrolase family 127 protein</fullName>
    </submittedName>
</protein>
<dbReference type="Pfam" id="PF07944">
    <property type="entry name" value="Beta-AFase-like_GH127_cat"/>
    <property type="match status" value="1"/>
</dbReference>
<keyword evidence="1" id="KW-0732">Signal</keyword>
<reference evidence="4" key="1">
    <citation type="submission" date="2023-06" db="EMBL/GenBank/DDBJ databases">
        <title>Genomic of Parafulvivirga corallium.</title>
        <authorList>
            <person name="Wang G."/>
        </authorList>
    </citation>
    <scope>NUCLEOTIDE SEQUENCE</scope>
    <source>
        <strain evidence="4">BMA10</strain>
    </source>
</reference>
<dbReference type="InterPro" id="IPR008928">
    <property type="entry name" value="6-hairpin_glycosidase_sf"/>
</dbReference>
<evidence type="ECO:0000259" key="2">
    <source>
        <dbReference type="Pfam" id="PF07944"/>
    </source>
</evidence>
<evidence type="ECO:0000259" key="3">
    <source>
        <dbReference type="Pfam" id="PF20736"/>
    </source>
</evidence>
<dbReference type="RefSeq" id="WP_346751925.1">
    <property type="nucleotide sequence ID" value="NZ_JAUJEA010000003.1"/>
</dbReference>
<organism evidence="4 5">
    <name type="scientific">Splendidivirga corallicola</name>
    <dbReference type="NCBI Taxonomy" id="3051826"/>
    <lineage>
        <taxon>Bacteria</taxon>
        <taxon>Pseudomonadati</taxon>
        <taxon>Bacteroidota</taxon>
        <taxon>Cytophagia</taxon>
        <taxon>Cytophagales</taxon>
        <taxon>Splendidivirgaceae</taxon>
        <taxon>Splendidivirga</taxon>
    </lineage>
</organism>
<dbReference type="GO" id="GO:0016787">
    <property type="term" value="F:hydrolase activity"/>
    <property type="evidence" value="ECO:0007669"/>
    <property type="project" value="UniProtKB-KW"/>
</dbReference>
<feature type="domain" description="Non-reducing end beta-L-arabinofuranosidase-like GH127 middle" evidence="3">
    <location>
        <begin position="466"/>
        <end position="562"/>
    </location>
</feature>
<comment type="caution">
    <text evidence="4">The sequence shown here is derived from an EMBL/GenBank/DDBJ whole genome shotgun (WGS) entry which is preliminary data.</text>
</comment>
<evidence type="ECO:0000313" key="4">
    <source>
        <dbReference type="EMBL" id="MDN5201901.1"/>
    </source>
</evidence>
<dbReference type="InterPro" id="IPR049046">
    <property type="entry name" value="Beta-AFase-like_GH127_middle"/>
</dbReference>
<dbReference type="Proteomes" id="UP001172082">
    <property type="component" value="Unassembled WGS sequence"/>
</dbReference>
<proteinExistence type="predicted"/>
<sequence>MNKVKNFLSNIILLGLLVNGILLCSCTGSTNEEGDDLDGSIDLVDKPDQNYTNEFYISNRAPLKPSAFIKLPVSAIKPKGWLLEYLKRQQNGLTGNLGKISAWLQKENNAWLSADGKGEWGWEEVPYWLKGYAHIGYILDDPEIIDEAKIWLEAAINSQREDGNFGPVRHFGDGSQDFWANMIMLYCLQSYYEYSSDQRVINLMTDYFKYQLTVPDEEFLTHYWQRIRGGDNLHSVFWLYNRTGEAWLLDLAKKIHRNTADWTGRGHDLSDIHNRKEIREGLEWPAWYGDLIDWHNVNVAQAFREPAQYYLLSHDEKHLKASYDNFDIIRKHFGQVPGGMFGSDENSRPGFDDPRQGIETCGIVEQMNSNEHLLRITGDVFWADHAEEVAFNTYPAAVTADFKALRYITSPNMVLNDDQNHNPGIDNSGPFLMMNPFSSRCCQHNHAQGWPYFNENLWMATPDNGIAAVIYSASEVSAKVGDGTEVTITEISNYPFEEDINFKISSTEPVMFPLYLRIPAWAKAAELHINGEKMKKNLQPGKYVRIDRTWNNGDKITLKLPMELNLKTWKNNHNSVSVNYGPLTFSLKISENYIRKESDETAIWDSKWQKGVDTKQWPSFEIHPASPWNYGLVLQEDLKSTFEVNRKAWPENDFPFTTDAVPIALTVKARKIPAWKIDEYGLAGELKDSPVWSEEPEEKVQLIPMGAARLRISAFPVAGKQDNAHRW</sequence>
<gene>
    <name evidence="4" type="ORF">QQ008_11020</name>
</gene>
<accession>A0ABT8KMF1</accession>
<keyword evidence="5" id="KW-1185">Reference proteome</keyword>
<dbReference type="InterPro" id="IPR012878">
    <property type="entry name" value="Beta-AFase-like_GH127_cat"/>
</dbReference>
<evidence type="ECO:0000256" key="1">
    <source>
        <dbReference type="SAM" id="SignalP"/>
    </source>
</evidence>
<feature type="signal peptide" evidence="1">
    <location>
        <begin position="1"/>
        <end position="24"/>
    </location>
</feature>
<dbReference type="PROSITE" id="PS51257">
    <property type="entry name" value="PROKAR_LIPOPROTEIN"/>
    <property type="match status" value="1"/>
</dbReference>
<feature type="chain" id="PRO_5046272978" evidence="1">
    <location>
        <begin position="25"/>
        <end position="727"/>
    </location>
</feature>
<name>A0ABT8KMF1_9BACT</name>
<dbReference type="PANTHER" id="PTHR31151">
    <property type="entry name" value="PROLINE-TRNA LIGASE (DUF1680)"/>
    <property type="match status" value="1"/>
</dbReference>
<dbReference type="SUPFAM" id="SSF48208">
    <property type="entry name" value="Six-hairpin glycosidases"/>
    <property type="match status" value="1"/>
</dbReference>
<feature type="domain" description="Non-reducing end beta-L-arabinofuranosidase-like GH127 catalytic" evidence="2">
    <location>
        <begin position="82"/>
        <end position="454"/>
    </location>
</feature>
<dbReference type="PANTHER" id="PTHR31151:SF0">
    <property type="entry name" value="PROLINE-TRNA LIGASE (DUF1680)"/>
    <property type="match status" value="1"/>
</dbReference>
<dbReference type="Pfam" id="PF20736">
    <property type="entry name" value="Glyco_hydro127M"/>
    <property type="match status" value="1"/>
</dbReference>
<keyword evidence="4" id="KW-0378">Hydrolase</keyword>